<dbReference type="STRING" id="4081.K4AVW9"/>
<keyword evidence="3" id="KW-0067">ATP-binding</keyword>
<reference evidence="6" key="1">
    <citation type="journal article" date="2012" name="Nature">
        <title>The tomato genome sequence provides insights into fleshy fruit evolution.</title>
        <authorList>
            <consortium name="Tomato Genome Consortium"/>
        </authorList>
    </citation>
    <scope>NUCLEOTIDE SEQUENCE [LARGE SCALE GENOMIC DNA]</scope>
    <source>
        <strain evidence="6">cv. Heinz 1706</strain>
    </source>
</reference>
<evidence type="ECO:0000256" key="5">
    <source>
        <dbReference type="SAM" id="Phobius"/>
    </source>
</evidence>
<dbReference type="Proteomes" id="UP000004994">
    <property type="component" value="Chromosome 1"/>
</dbReference>
<evidence type="ECO:0000313" key="6">
    <source>
        <dbReference type="EnsemblPlants" id="Solyc01g057580.1.1"/>
    </source>
</evidence>
<name>K4AVW9_SOLLC</name>
<evidence type="ECO:0000256" key="1">
    <source>
        <dbReference type="ARBA" id="ARBA00022527"/>
    </source>
</evidence>
<dbReference type="HOGENOM" id="CLU_793210_0_0_1"/>
<dbReference type="GO" id="GO:0004674">
    <property type="term" value="F:protein serine/threonine kinase activity"/>
    <property type="evidence" value="ECO:0007669"/>
    <property type="project" value="UniProtKB-KW"/>
</dbReference>
<keyword evidence="2" id="KW-0547">Nucleotide-binding</keyword>
<dbReference type="PANTHER" id="PTHR47989:SF25">
    <property type="entry name" value="PROLINE-RICH RECEPTOR-LIKE PROTEIN KINASE PERK3"/>
    <property type="match status" value="1"/>
</dbReference>
<dbReference type="Gramene" id="Solyc01g057580.1.1">
    <property type="protein sequence ID" value="Solyc01g057580.1.1"/>
    <property type="gene ID" value="Solyc01g057580.1"/>
</dbReference>
<evidence type="ECO:0000256" key="4">
    <source>
        <dbReference type="SAM" id="MobiDB-lite"/>
    </source>
</evidence>
<dbReference type="PaxDb" id="4081-Solyc01g057580.1.1"/>
<keyword evidence="5" id="KW-0812">Transmembrane</keyword>
<evidence type="ECO:0000313" key="7">
    <source>
        <dbReference type="Proteomes" id="UP000004994"/>
    </source>
</evidence>
<accession>K4AVW9</accession>
<dbReference type="GO" id="GO:0005524">
    <property type="term" value="F:ATP binding"/>
    <property type="evidence" value="ECO:0007669"/>
    <property type="project" value="UniProtKB-KW"/>
</dbReference>
<protein>
    <submittedName>
        <fullName evidence="6">Uncharacterized protein</fullName>
    </submittedName>
</protein>
<dbReference type="Gene3D" id="1.10.510.10">
    <property type="entry name" value="Transferase(Phosphotransferase) domain 1"/>
    <property type="match status" value="1"/>
</dbReference>
<proteinExistence type="predicted"/>
<keyword evidence="5" id="KW-0472">Membrane</keyword>
<dbReference type="EnsemblPlants" id="Solyc01g057580.1.1">
    <property type="protein sequence ID" value="Solyc01g057580.1.1"/>
    <property type="gene ID" value="Solyc01g057580.1"/>
</dbReference>
<reference evidence="6" key="2">
    <citation type="submission" date="2015-06" db="UniProtKB">
        <authorList>
            <consortium name="EnsemblPlants"/>
        </authorList>
    </citation>
    <scope>IDENTIFICATION</scope>
    <source>
        <strain evidence="6">cv. Heinz 1706</strain>
    </source>
</reference>
<dbReference type="PANTHER" id="PTHR47989">
    <property type="entry name" value="OS01G0750732 PROTEIN"/>
    <property type="match status" value="1"/>
</dbReference>
<dbReference type="InParanoid" id="K4AVW9"/>
<keyword evidence="1" id="KW-0418">Kinase</keyword>
<keyword evidence="1" id="KW-0808">Transferase</keyword>
<keyword evidence="7" id="KW-1185">Reference proteome</keyword>
<dbReference type="AlphaFoldDB" id="K4AVW9"/>
<organism evidence="6">
    <name type="scientific">Solanum lycopersicum</name>
    <name type="common">Tomato</name>
    <name type="synonym">Lycopersicon esculentum</name>
    <dbReference type="NCBI Taxonomy" id="4081"/>
    <lineage>
        <taxon>Eukaryota</taxon>
        <taxon>Viridiplantae</taxon>
        <taxon>Streptophyta</taxon>
        <taxon>Embryophyta</taxon>
        <taxon>Tracheophyta</taxon>
        <taxon>Spermatophyta</taxon>
        <taxon>Magnoliopsida</taxon>
        <taxon>eudicotyledons</taxon>
        <taxon>Gunneridae</taxon>
        <taxon>Pentapetalae</taxon>
        <taxon>asterids</taxon>
        <taxon>lamiids</taxon>
        <taxon>Solanales</taxon>
        <taxon>Solanaceae</taxon>
        <taxon>Solanoideae</taxon>
        <taxon>Solaneae</taxon>
        <taxon>Solanum</taxon>
        <taxon>Solanum subgen. Lycopersicon</taxon>
    </lineage>
</organism>
<keyword evidence="5" id="KW-1133">Transmembrane helix</keyword>
<feature type="compositionally biased region" description="Low complexity" evidence="4">
    <location>
        <begin position="173"/>
        <end position="185"/>
    </location>
</feature>
<dbReference type="SMR" id="K4AVW9"/>
<evidence type="ECO:0000256" key="3">
    <source>
        <dbReference type="ARBA" id="ARBA00022840"/>
    </source>
</evidence>
<feature type="transmembrane region" description="Helical" evidence="5">
    <location>
        <begin position="259"/>
        <end position="282"/>
    </location>
</feature>
<dbReference type="CDD" id="cd12087">
    <property type="entry name" value="TM_EGFR-like"/>
    <property type="match status" value="1"/>
</dbReference>
<keyword evidence="1" id="KW-0723">Serine/threonine-protein kinase</keyword>
<evidence type="ECO:0000256" key="2">
    <source>
        <dbReference type="ARBA" id="ARBA00022741"/>
    </source>
</evidence>
<dbReference type="eggNOG" id="KOG1187">
    <property type="taxonomic scope" value="Eukaryota"/>
</dbReference>
<feature type="region of interest" description="Disordered" evidence="4">
    <location>
        <begin position="166"/>
        <end position="195"/>
    </location>
</feature>
<sequence>MILLVEECLRLDLLLQGPERQENLVTWARPILRDKNRLEELADPRLEGKYPKEDFVRVCKIPEDCVAPEASQRPITGEVVQLLKMVQRVIEYQHTTTINSGARPNLRQSATTFESDVNKHVEAHGIPDFPMPANVPGFHRQHRKHSPHGVPWLRLAPSQPHDYGPIVTTAHAPSSSSLSKPSMKKNGLVPPSAGLAPPQFSPSTLPSCLAQPPFSPHTSTDCFGQDVVLKRRTIEASPNLPSAPAVTVSSHKGRHPSSILIVGIVAGILIITMISTLFICLCGSNHEQKKGSHKEAEKPKCVETVPAQGSFPHPTSTRFLPYEQLKEATNNFALASILDMEALAEFSLQS</sequence>